<dbReference type="InterPro" id="IPR036291">
    <property type="entry name" value="NAD(P)-bd_dom_sf"/>
</dbReference>
<evidence type="ECO:0000259" key="3">
    <source>
        <dbReference type="Pfam" id="PF22725"/>
    </source>
</evidence>
<dbReference type="Pfam" id="PF01408">
    <property type="entry name" value="GFO_IDH_MocA"/>
    <property type="match status" value="1"/>
</dbReference>
<dbReference type="PANTHER" id="PTHR43818">
    <property type="entry name" value="BCDNA.GH03377"/>
    <property type="match status" value="1"/>
</dbReference>
<dbReference type="GO" id="GO:0016491">
    <property type="term" value="F:oxidoreductase activity"/>
    <property type="evidence" value="ECO:0007669"/>
    <property type="project" value="UniProtKB-KW"/>
</dbReference>
<evidence type="ECO:0000259" key="2">
    <source>
        <dbReference type="Pfam" id="PF01408"/>
    </source>
</evidence>
<gene>
    <name evidence="4" type="ORF">BBD41_23885</name>
</gene>
<dbReference type="GO" id="GO:0000166">
    <property type="term" value="F:nucleotide binding"/>
    <property type="evidence" value="ECO:0007669"/>
    <property type="project" value="InterPro"/>
</dbReference>
<dbReference type="SUPFAM" id="SSF55347">
    <property type="entry name" value="Glyceraldehyde-3-phosphate dehydrogenase-like, C-terminal domain"/>
    <property type="match status" value="1"/>
</dbReference>
<dbReference type="AlphaFoldDB" id="A0A1B2E5X7"/>
<organism evidence="4">
    <name type="scientific">Paenibacillus ihbetae</name>
    <dbReference type="NCBI Taxonomy" id="1870820"/>
    <lineage>
        <taxon>Bacteria</taxon>
        <taxon>Bacillati</taxon>
        <taxon>Bacillota</taxon>
        <taxon>Bacilli</taxon>
        <taxon>Bacillales</taxon>
        <taxon>Paenibacillaceae</taxon>
        <taxon>Paenibacillus</taxon>
    </lineage>
</organism>
<dbReference type="PANTHER" id="PTHR43818:SF11">
    <property type="entry name" value="BCDNA.GH03377"/>
    <property type="match status" value="1"/>
</dbReference>
<dbReference type="EMBL" id="CP016809">
    <property type="protein sequence ID" value="ANY75369.1"/>
    <property type="molecule type" value="Genomic_DNA"/>
</dbReference>
<sequence length="368" mass="41308">MNKINIGIIGTGFGAEVHAPIFRLYPGFHLKSIASVYRGRHGATKHSLRDIAFYSNWREMLESEELDLVSIASTPAQHYDMALQALRTGHHVLIEKPLAMNAGQTLELVEEASRLERHAFVNFLWRLTPLRQRIKSMLDQRMLGRIQHIRYCGSFSGYSALAEGQRGWEGRREEGGGFLFAVGSHMIDSLMWWMGEEIAEVQGDLRTHIPGYEGSDGREVRNADDAFSFTGRFRGGASLAVDVFLPGRTGTGWRLEIYGDEGTLVMRDDRILEFSRGGALEPVQIESTKPPEGLTVPAVHYYNGFYPMLDSIYRSLTDKPSMLEIPNVADGHRTQVVMDAVLRSSDTGSRVRIDLSPWNQVIVTKGEH</sequence>
<dbReference type="RefSeq" id="WP_099479084.1">
    <property type="nucleotide sequence ID" value="NZ_CP016809.1"/>
</dbReference>
<evidence type="ECO:0000313" key="4">
    <source>
        <dbReference type="EMBL" id="ANY75369.1"/>
    </source>
</evidence>
<dbReference type="InterPro" id="IPR000683">
    <property type="entry name" value="Gfo/Idh/MocA-like_OxRdtase_N"/>
</dbReference>
<proteinExistence type="predicted"/>
<feature type="domain" description="GFO/IDH/MocA-like oxidoreductase" evidence="3">
    <location>
        <begin position="132"/>
        <end position="264"/>
    </location>
</feature>
<keyword evidence="1" id="KW-0560">Oxidoreductase</keyword>
<protein>
    <submittedName>
        <fullName evidence="4">Oxidoreductase</fullName>
    </submittedName>
</protein>
<dbReference type="Gene3D" id="3.30.360.10">
    <property type="entry name" value="Dihydrodipicolinate Reductase, domain 2"/>
    <property type="match status" value="1"/>
</dbReference>
<feature type="domain" description="Gfo/Idh/MocA-like oxidoreductase N-terminal" evidence="2">
    <location>
        <begin position="4"/>
        <end position="123"/>
    </location>
</feature>
<reference evidence="4" key="1">
    <citation type="submission" date="2016-08" db="EMBL/GenBank/DDBJ databases">
        <title>Complete Genome Seqeunce of Paenibacillus sp. nov. IHBB 9852 from high altitute lake of Indian trans-Himalayas.</title>
        <authorList>
            <person name="Kiran S."/>
            <person name="Swarnkar M.K."/>
            <person name="Rana A."/>
            <person name="Tewari R."/>
            <person name="Gulati A."/>
        </authorList>
    </citation>
    <scope>NUCLEOTIDE SEQUENCE [LARGE SCALE GENOMIC DNA]</scope>
    <source>
        <strain evidence="4">IHBB 9852</strain>
    </source>
</reference>
<dbReference type="KEGG" id="pib:BBD41_23885"/>
<name>A0A1B2E5X7_9BACL</name>
<dbReference type="Gene3D" id="3.40.50.720">
    <property type="entry name" value="NAD(P)-binding Rossmann-like Domain"/>
    <property type="match status" value="1"/>
</dbReference>
<dbReference type="Pfam" id="PF22725">
    <property type="entry name" value="GFO_IDH_MocA_C3"/>
    <property type="match status" value="1"/>
</dbReference>
<accession>A0A1B2E5X7</accession>
<dbReference type="InterPro" id="IPR055170">
    <property type="entry name" value="GFO_IDH_MocA-like_dom"/>
</dbReference>
<dbReference type="InterPro" id="IPR050463">
    <property type="entry name" value="Gfo/Idh/MocA_oxidrdct_glycsds"/>
</dbReference>
<dbReference type="SUPFAM" id="SSF51735">
    <property type="entry name" value="NAD(P)-binding Rossmann-fold domains"/>
    <property type="match status" value="1"/>
</dbReference>
<evidence type="ECO:0000256" key="1">
    <source>
        <dbReference type="ARBA" id="ARBA00023002"/>
    </source>
</evidence>